<protein>
    <recommendedName>
        <fullName evidence="5">LPXTG-motif cell wall-anchored protein</fullName>
    </recommendedName>
</protein>
<evidence type="ECO:0000313" key="3">
    <source>
        <dbReference type="EMBL" id="MCB5200159.1"/>
    </source>
</evidence>
<sequence>MRLLTVTLILTGTTAAAHPGHIVDAAGHNHWVAGIALGAAGLAALLGALKGRKTREKKATPKSEEQPA</sequence>
<accession>A0ABS8BX58</accession>
<evidence type="ECO:0000256" key="1">
    <source>
        <dbReference type="SAM" id="Phobius"/>
    </source>
</evidence>
<dbReference type="InterPro" id="IPR046619">
    <property type="entry name" value="DUF6732"/>
</dbReference>
<feature type="transmembrane region" description="Helical" evidence="1">
    <location>
        <begin position="31"/>
        <end position="49"/>
    </location>
</feature>
<feature type="signal peptide" evidence="2">
    <location>
        <begin position="1"/>
        <end position="17"/>
    </location>
</feature>
<proteinExistence type="predicted"/>
<gene>
    <name evidence="3" type="ORF">LGQ03_12990</name>
</gene>
<dbReference type="RefSeq" id="WP_090158750.1">
    <property type="nucleotide sequence ID" value="NZ_JAJATZ010000006.1"/>
</dbReference>
<feature type="chain" id="PRO_5045050647" description="LPXTG-motif cell wall-anchored protein" evidence="2">
    <location>
        <begin position="18"/>
        <end position="68"/>
    </location>
</feature>
<keyword evidence="4" id="KW-1185">Reference proteome</keyword>
<dbReference type="Proteomes" id="UP001138961">
    <property type="component" value="Unassembled WGS sequence"/>
</dbReference>
<reference evidence="3" key="1">
    <citation type="submission" date="2021-10" db="EMBL/GenBank/DDBJ databases">
        <title>Loktanella gaetbuli sp. nov., isolated from a tidal flat.</title>
        <authorList>
            <person name="Park S."/>
            <person name="Yoon J.-H."/>
        </authorList>
    </citation>
    <scope>NUCLEOTIDE SEQUENCE</scope>
    <source>
        <strain evidence="3">TSTF-M6</strain>
    </source>
</reference>
<dbReference type="Pfam" id="PF20506">
    <property type="entry name" value="DUF6732"/>
    <property type="match status" value="1"/>
</dbReference>
<evidence type="ECO:0008006" key="5">
    <source>
        <dbReference type="Google" id="ProtNLM"/>
    </source>
</evidence>
<keyword evidence="1" id="KW-0472">Membrane</keyword>
<evidence type="ECO:0000256" key="2">
    <source>
        <dbReference type="SAM" id="SignalP"/>
    </source>
</evidence>
<keyword evidence="1" id="KW-0812">Transmembrane</keyword>
<keyword evidence="2" id="KW-0732">Signal</keyword>
<dbReference type="EMBL" id="JAJATZ010000006">
    <property type="protein sequence ID" value="MCB5200159.1"/>
    <property type="molecule type" value="Genomic_DNA"/>
</dbReference>
<evidence type="ECO:0000313" key="4">
    <source>
        <dbReference type="Proteomes" id="UP001138961"/>
    </source>
</evidence>
<comment type="caution">
    <text evidence="3">The sequence shown here is derived from an EMBL/GenBank/DDBJ whole genome shotgun (WGS) entry which is preliminary data.</text>
</comment>
<keyword evidence="1" id="KW-1133">Transmembrane helix</keyword>
<organism evidence="3 4">
    <name type="scientific">Loktanella gaetbuli</name>
    <dbReference type="NCBI Taxonomy" id="2881335"/>
    <lineage>
        <taxon>Bacteria</taxon>
        <taxon>Pseudomonadati</taxon>
        <taxon>Pseudomonadota</taxon>
        <taxon>Alphaproteobacteria</taxon>
        <taxon>Rhodobacterales</taxon>
        <taxon>Roseobacteraceae</taxon>
        <taxon>Loktanella</taxon>
    </lineage>
</organism>
<name>A0ABS8BX58_9RHOB</name>